<evidence type="ECO:0000313" key="1">
    <source>
        <dbReference type="EMBL" id="SDM74636.1"/>
    </source>
</evidence>
<name>A0A1G9VRC3_9BACL</name>
<dbReference type="Proteomes" id="UP000199544">
    <property type="component" value="Unassembled WGS sequence"/>
</dbReference>
<dbReference type="Gene3D" id="2.60.40.2180">
    <property type="match status" value="1"/>
</dbReference>
<keyword evidence="2" id="KW-1185">Reference proteome</keyword>
<dbReference type="AlphaFoldDB" id="A0A1G9VRC3"/>
<protein>
    <submittedName>
        <fullName evidence="1">Uncharacterized protein</fullName>
    </submittedName>
</protein>
<reference evidence="2" key="1">
    <citation type="submission" date="2016-10" db="EMBL/GenBank/DDBJ databases">
        <authorList>
            <person name="Varghese N."/>
            <person name="Submissions S."/>
        </authorList>
    </citation>
    <scope>NUCLEOTIDE SEQUENCE [LARGE SCALE GENOMIC DNA]</scope>
    <source>
        <strain evidence="2">CGMCC 1.6854</strain>
    </source>
</reference>
<dbReference type="EMBL" id="FNHW01000001">
    <property type="protein sequence ID" value="SDM74636.1"/>
    <property type="molecule type" value="Genomic_DNA"/>
</dbReference>
<organism evidence="1 2">
    <name type="scientific">Fictibacillus solisalsi</name>
    <dbReference type="NCBI Taxonomy" id="459525"/>
    <lineage>
        <taxon>Bacteria</taxon>
        <taxon>Bacillati</taxon>
        <taxon>Bacillota</taxon>
        <taxon>Bacilli</taxon>
        <taxon>Bacillales</taxon>
        <taxon>Fictibacillaceae</taxon>
        <taxon>Fictibacillus</taxon>
    </lineage>
</organism>
<proteinExistence type="predicted"/>
<accession>A0A1G9VRC3</accession>
<evidence type="ECO:0000313" key="2">
    <source>
        <dbReference type="Proteomes" id="UP000199544"/>
    </source>
</evidence>
<dbReference type="STRING" id="459525.SAMN04488137_1743"/>
<gene>
    <name evidence="1" type="ORF">SAMN04488137_1743</name>
</gene>
<sequence length="111" mass="12579">MQPHPLWPFLLARAHLQKKTDQKRFTPYRTVTEVYDWGAAVAKVIVDLGMEAGSENVHLSVFDDVHDLTGFYRNSYGTPYQYNSAGSMYINNVPVLDNNGKKTAIIEWTAS</sequence>